<name>A0ABX5YQV6_9PLAN</name>
<gene>
    <name evidence="3" type="ORF">GmarT_39030</name>
</gene>
<protein>
    <submittedName>
        <fullName evidence="3">Uncharacterized protein</fullName>
    </submittedName>
</protein>
<feature type="chain" id="PRO_5045422962" evidence="2">
    <location>
        <begin position="23"/>
        <end position="364"/>
    </location>
</feature>
<feature type="region of interest" description="Disordered" evidence="1">
    <location>
        <begin position="64"/>
        <end position="93"/>
    </location>
</feature>
<feature type="compositionally biased region" description="Low complexity" evidence="1">
    <location>
        <begin position="225"/>
        <end position="236"/>
    </location>
</feature>
<dbReference type="RefSeq" id="WP_002646292.1">
    <property type="nucleotide sequence ID" value="NZ_CP042910.1"/>
</dbReference>
<dbReference type="Proteomes" id="UP000322887">
    <property type="component" value="Chromosome"/>
</dbReference>
<evidence type="ECO:0000313" key="3">
    <source>
        <dbReference type="EMBL" id="QEG18018.1"/>
    </source>
</evidence>
<dbReference type="GeneID" id="98648395"/>
<evidence type="ECO:0000313" key="4">
    <source>
        <dbReference type="Proteomes" id="UP000322887"/>
    </source>
</evidence>
<organism evidence="3 4">
    <name type="scientific">Gimesia maris</name>
    <dbReference type="NCBI Taxonomy" id="122"/>
    <lineage>
        <taxon>Bacteria</taxon>
        <taxon>Pseudomonadati</taxon>
        <taxon>Planctomycetota</taxon>
        <taxon>Planctomycetia</taxon>
        <taxon>Planctomycetales</taxon>
        <taxon>Planctomycetaceae</taxon>
        <taxon>Gimesia</taxon>
    </lineage>
</organism>
<accession>A0ABX5YQV6</accession>
<keyword evidence="2" id="KW-0732">Signal</keyword>
<evidence type="ECO:0000256" key="1">
    <source>
        <dbReference type="SAM" id="MobiDB-lite"/>
    </source>
</evidence>
<dbReference type="EMBL" id="CP042910">
    <property type="protein sequence ID" value="QEG18018.1"/>
    <property type="molecule type" value="Genomic_DNA"/>
</dbReference>
<feature type="signal peptide" evidence="2">
    <location>
        <begin position="1"/>
        <end position="22"/>
    </location>
</feature>
<evidence type="ECO:0000256" key="2">
    <source>
        <dbReference type="SAM" id="SignalP"/>
    </source>
</evidence>
<keyword evidence="4" id="KW-1185">Reference proteome</keyword>
<proteinExistence type="predicted"/>
<dbReference type="PROSITE" id="PS51257">
    <property type="entry name" value="PROKAR_LIPOPROTEIN"/>
    <property type="match status" value="1"/>
</dbReference>
<sequence length="364" mass="41090">MLQPYSKTISLSLCMFSIPGLAGCQYVQQKVYQQAARPSAEYQEQIETTAPRYKSPGQYHLAPAPAPLEDNFPPAAPPSLIPPGGEQTSNQKRSLIRRVSEEESIDDSEYFKSMFEDEPEEPAQKYLGLVPHYSTVSSSMSNKVKQMNGKVKGFYSRMKSHVKTPDWVRKVSGSHVEVIEEDPFCGDLSCINSTPVLQEFEMSEEMLQPEPVKPAPTLPAPPQKLQPQPDLKSKPLPQLPPPGEATNFNNSWRVSAIREPLAVEEFSTSEDQLEMWPYAKQVQQPQQVRKFEFKTATPVSAPDFPYEQPELNHPRELTVPSMISQDESVPLRKISHEQIQIETLPALRSVTEDTPIQITPRRVY</sequence>
<reference evidence="3 4" key="1">
    <citation type="submission" date="2019-08" db="EMBL/GenBank/DDBJ databases">
        <title>Deep-cultivation of Planctomycetes and their phenomic and genomic characterization uncovers novel biology.</title>
        <authorList>
            <person name="Wiegand S."/>
            <person name="Jogler M."/>
            <person name="Boedeker C."/>
            <person name="Pinto D."/>
            <person name="Vollmers J."/>
            <person name="Rivas-Marin E."/>
            <person name="Kohn T."/>
            <person name="Peeters S.H."/>
            <person name="Heuer A."/>
            <person name="Rast P."/>
            <person name="Oberbeckmann S."/>
            <person name="Bunk B."/>
            <person name="Jeske O."/>
            <person name="Meyerdierks A."/>
            <person name="Storesund J.E."/>
            <person name="Kallscheuer N."/>
            <person name="Luecker S."/>
            <person name="Lage O.M."/>
            <person name="Pohl T."/>
            <person name="Merkel B.J."/>
            <person name="Hornburger P."/>
            <person name="Mueller R.-W."/>
            <person name="Bruemmer F."/>
            <person name="Labrenz M."/>
            <person name="Spormann A.M."/>
            <person name="Op den Camp H."/>
            <person name="Overmann J."/>
            <person name="Amann R."/>
            <person name="Jetten M.S.M."/>
            <person name="Mascher T."/>
            <person name="Medema M.H."/>
            <person name="Devos D.P."/>
            <person name="Kaster A.-K."/>
            <person name="Ovreas L."/>
            <person name="Rohde M."/>
            <person name="Galperin M.Y."/>
            <person name="Jogler C."/>
        </authorList>
    </citation>
    <scope>NUCLEOTIDE SEQUENCE [LARGE SCALE GENOMIC DNA]</scope>
    <source>
        <strain evidence="3 4">DSM 8797</strain>
    </source>
</reference>
<feature type="region of interest" description="Disordered" evidence="1">
    <location>
        <begin position="204"/>
        <end position="250"/>
    </location>
</feature>
<feature type="compositionally biased region" description="Pro residues" evidence="1">
    <location>
        <begin position="211"/>
        <end position="224"/>
    </location>
</feature>